<accession>A0AAN8MPE8</accession>
<dbReference type="Pfam" id="PF00023">
    <property type="entry name" value="Ank"/>
    <property type="match status" value="2"/>
</dbReference>
<feature type="repeat" description="ANK" evidence="4">
    <location>
        <begin position="935"/>
        <end position="967"/>
    </location>
</feature>
<dbReference type="InterPro" id="IPR036770">
    <property type="entry name" value="Ankyrin_rpt-contain_sf"/>
</dbReference>
<dbReference type="PROSITE" id="PS50297">
    <property type="entry name" value="ANK_REP_REGION"/>
    <property type="match status" value="7"/>
</dbReference>
<feature type="compositionally biased region" description="Polar residues" evidence="5">
    <location>
        <begin position="1786"/>
        <end position="1812"/>
    </location>
</feature>
<dbReference type="Gene3D" id="1.25.40.20">
    <property type="entry name" value="Ankyrin repeat-containing domain"/>
    <property type="match status" value="4"/>
</dbReference>
<feature type="compositionally biased region" description="Pro residues" evidence="5">
    <location>
        <begin position="1730"/>
        <end position="1743"/>
    </location>
</feature>
<name>A0AAN8MPE8_9PEZI</name>
<dbReference type="InterPro" id="IPR029058">
    <property type="entry name" value="AB_hydrolase_fold"/>
</dbReference>
<evidence type="ECO:0000256" key="3">
    <source>
        <dbReference type="ARBA" id="ARBA00023043"/>
    </source>
</evidence>
<evidence type="ECO:0000313" key="9">
    <source>
        <dbReference type="Proteomes" id="UP001313282"/>
    </source>
</evidence>
<evidence type="ECO:0000259" key="6">
    <source>
        <dbReference type="Pfam" id="PF05057"/>
    </source>
</evidence>
<dbReference type="SMART" id="SM00248">
    <property type="entry name" value="ANK"/>
    <property type="match status" value="13"/>
</dbReference>
<dbReference type="InterPro" id="IPR056884">
    <property type="entry name" value="NPHP3-like_N"/>
</dbReference>
<dbReference type="PRINTS" id="PR01415">
    <property type="entry name" value="ANKYRIN"/>
</dbReference>
<feature type="region of interest" description="Disordered" evidence="5">
    <location>
        <begin position="754"/>
        <end position="813"/>
    </location>
</feature>
<dbReference type="Proteomes" id="UP001313282">
    <property type="component" value="Unassembled WGS sequence"/>
</dbReference>
<feature type="compositionally biased region" description="Polar residues" evidence="5">
    <location>
        <begin position="1701"/>
        <end position="1712"/>
    </location>
</feature>
<feature type="compositionally biased region" description="Polar residues" evidence="5">
    <location>
        <begin position="1578"/>
        <end position="1595"/>
    </location>
</feature>
<feature type="compositionally biased region" description="Polar residues" evidence="5">
    <location>
        <begin position="1529"/>
        <end position="1539"/>
    </location>
</feature>
<keyword evidence="2" id="KW-0677">Repeat</keyword>
<feature type="repeat" description="ANK" evidence="4">
    <location>
        <begin position="1327"/>
        <end position="1359"/>
    </location>
</feature>
<dbReference type="Pfam" id="PF05057">
    <property type="entry name" value="DUF676"/>
    <property type="match status" value="1"/>
</dbReference>
<comment type="caution">
    <text evidence="8">The sequence shown here is derived from an EMBL/GenBank/DDBJ whole genome shotgun (WGS) entry which is preliminary data.</text>
</comment>
<feature type="compositionally biased region" description="Low complexity" evidence="5">
    <location>
        <begin position="1713"/>
        <end position="1729"/>
    </location>
</feature>
<dbReference type="PROSITE" id="PS50088">
    <property type="entry name" value="ANK_REPEAT"/>
    <property type="match status" value="8"/>
</dbReference>
<evidence type="ECO:0000256" key="4">
    <source>
        <dbReference type="PROSITE-ProRule" id="PRU00023"/>
    </source>
</evidence>
<feature type="domain" description="DUF676" evidence="6">
    <location>
        <begin position="89"/>
        <end position="186"/>
    </location>
</feature>
<evidence type="ECO:0000256" key="5">
    <source>
        <dbReference type="SAM" id="MobiDB-lite"/>
    </source>
</evidence>
<feature type="repeat" description="ANK" evidence="4">
    <location>
        <begin position="969"/>
        <end position="1001"/>
    </location>
</feature>
<feature type="compositionally biased region" description="Polar residues" evidence="5">
    <location>
        <begin position="1751"/>
        <end position="1765"/>
    </location>
</feature>
<feature type="compositionally biased region" description="Polar residues" evidence="5">
    <location>
        <begin position="1474"/>
        <end position="1487"/>
    </location>
</feature>
<gene>
    <name evidence="8" type="ORF">TWF718_002755</name>
</gene>
<dbReference type="InterPro" id="IPR007751">
    <property type="entry name" value="DUF676_lipase-like"/>
</dbReference>
<evidence type="ECO:0000256" key="2">
    <source>
        <dbReference type="ARBA" id="ARBA00022737"/>
    </source>
</evidence>
<evidence type="ECO:0000259" key="7">
    <source>
        <dbReference type="Pfam" id="PF24883"/>
    </source>
</evidence>
<dbReference type="Pfam" id="PF24883">
    <property type="entry name" value="NPHP3_N"/>
    <property type="match status" value="1"/>
</dbReference>
<dbReference type="PANTHER" id="PTHR24123:SF138">
    <property type="entry name" value="NACHT DOMAIN-CONTAINING PROTEIN"/>
    <property type="match status" value="1"/>
</dbReference>
<keyword evidence="9" id="KW-1185">Reference proteome</keyword>
<feature type="repeat" description="ANK" evidence="4">
    <location>
        <begin position="1260"/>
        <end position="1292"/>
    </location>
</feature>
<dbReference type="SUPFAM" id="SSF48403">
    <property type="entry name" value="Ankyrin repeat"/>
    <property type="match status" value="2"/>
</dbReference>
<dbReference type="Gene3D" id="3.40.50.1820">
    <property type="entry name" value="alpha/beta hydrolase"/>
    <property type="match status" value="1"/>
</dbReference>
<proteinExistence type="inferred from homology"/>
<feature type="repeat" description="ANK" evidence="4">
    <location>
        <begin position="1360"/>
        <end position="1392"/>
    </location>
</feature>
<evidence type="ECO:0000313" key="8">
    <source>
        <dbReference type="EMBL" id="KAK6330555.1"/>
    </source>
</evidence>
<dbReference type="SUPFAM" id="SSF53474">
    <property type="entry name" value="alpha/beta-Hydrolases"/>
    <property type="match status" value="1"/>
</dbReference>
<dbReference type="InterPro" id="IPR051165">
    <property type="entry name" value="Multifunctional_ANK_Repeat"/>
</dbReference>
<protein>
    <recommendedName>
        <fullName evidence="10">DUF676 domain-containing protein</fullName>
    </recommendedName>
</protein>
<feature type="repeat" description="ANK" evidence="4">
    <location>
        <begin position="1227"/>
        <end position="1255"/>
    </location>
</feature>
<feature type="compositionally biased region" description="Low complexity" evidence="5">
    <location>
        <begin position="1839"/>
        <end position="1854"/>
    </location>
</feature>
<feature type="repeat" description="ANK" evidence="4">
    <location>
        <begin position="1193"/>
        <end position="1225"/>
    </location>
</feature>
<feature type="compositionally biased region" description="Polar residues" evidence="5">
    <location>
        <begin position="1643"/>
        <end position="1671"/>
    </location>
</feature>
<dbReference type="InterPro" id="IPR002110">
    <property type="entry name" value="Ankyrin_rpt"/>
</dbReference>
<reference evidence="8 9" key="1">
    <citation type="submission" date="2019-10" db="EMBL/GenBank/DDBJ databases">
        <authorList>
            <person name="Palmer J.M."/>
        </authorList>
    </citation>
    <scope>NUCLEOTIDE SEQUENCE [LARGE SCALE GENOMIC DNA]</scope>
    <source>
        <strain evidence="8 9">TWF718</strain>
    </source>
</reference>
<feature type="compositionally biased region" description="Low complexity" evidence="5">
    <location>
        <begin position="1672"/>
        <end position="1686"/>
    </location>
</feature>
<feature type="region of interest" description="Disordered" evidence="5">
    <location>
        <begin position="1452"/>
        <end position="1487"/>
    </location>
</feature>
<feature type="region of interest" description="Disordered" evidence="5">
    <location>
        <begin position="1512"/>
        <end position="1863"/>
    </location>
</feature>
<organism evidence="8 9">
    <name type="scientific">Orbilia javanica</name>
    <dbReference type="NCBI Taxonomy" id="47235"/>
    <lineage>
        <taxon>Eukaryota</taxon>
        <taxon>Fungi</taxon>
        <taxon>Dikarya</taxon>
        <taxon>Ascomycota</taxon>
        <taxon>Pezizomycotina</taxon>
        <taxon>Orbiliomycetes</taxon>
        <taxon>Orbiliales</taxon>
        <taxon>Orbiliaceae</taxon>
        <taxon>Orbilia</taxon>
    </lineage>
</organism>
<evidence type="ECO:0008006" key="10">
    <source>
        <dbReference type="Google" id="ProtNLM"/>
    </source>
</evidence>
<dbReference type="PANTHER" id="PTHR24123">
    <property type="entry name" value="ANKYRIN REPEAT-CONTAINING"/>
    <property type="match status" value="1"/>
</dbReference>
<feature type="domain" description="Nephrocystin 3-like N-terminal" evidence="7">
    <location>
        <begin position="343"/>
        <end position="527"/>
    </location>
</feature>
<sequence>MASASAPASKKTYDIVQQGIKELHNPANPDVDIIAVPGLGAPPLESWKSADPKLEFNWLTDRDGLAKEFPRARILLYMYQSAWTGPLKVRQFMSNLAMTLLYGLKEKRKDAPRRPIVFIGHSMGGIVIAKAISIAESRRDLFGKMFEAVTGCIFFGTPFEGASVAAAASMFAQVSEFLNLDQATSSKLLDLMKPDDESLRDIRNEFVRLSTKMSPKIELWCFYEEKPTDWSKQIGLPFRVPLPKKFEEFVTRESATLTGVDSMGLARIHRELVKFDSFKDTVYQLVRGPLKTIINSAPLIAKNRFNSTRGIDREVVKNVLNALDGVQVEKKRKRAIQGVISSSWILQEEEYKVWLNTSEQRPLDCLWVSGPEGKGKLGASLAAIDHIEETLRKEEAQNSGQAANLLAYFLCDQTSDGSSPEELLKSLLRQLVNQQEALAAYAKQFVNTQKDTGLRGKTQAGLTVENLWQSLQDMLTDELLGTVYFVVNNLHLMDEQADSVKKLMVLINSEWQESGRPRSRVRWLFTSQVRHSIKQAIESPYTRIIDLDDEKYGNQVQQELKMHAQKKITALGMEKGYNKALTYFAGSLIGKRAQNTQWIDITIIQLAELPTDAKDLKVRSLLERIPQDLRSLLDRAWLSVLDPKDEELEEIKEMLRTLIITYEEPTEDDLAILTGLSHDAESRAHLCNLVEKCRPLLAFRKSSNRIGFMNSVVKVHLLENAEKLLGLSAEEIRWQHGIIALRSFSHLSQYYVDSEPEDTGENDMKEGGQTSDSSIVPAPPEQAENIPPPTEQPATESYEDTEVAKPMEDASTEYEYYDDEISDSEEEMDHIEYHSEEAETPAVSNYAIKHWLHHASKATTDIAENLSQEEDFWKEESVVRKKWLVAYHALTGAFDGVTLEGLTGLHVAASIGFSQLVTALIKNGHKEEIGVRDKLYNTPLHLAAFLGRPNICEVLLNNDAKIDDGQDAGDQTPLAMAAYRGHCRVMIKLLDRGANPNASAEGRPVINDAIVSGNLEAVQLLVEHGALLAQDGNNDDNPAPLALSALLSDLTMFTYLLDACADKIPHKEYNKALISSASAGRLEVTKRLLQFNHDIITFQAALEAAADEENWEILLLILESSTGLDCDEVFSQIATSSEQQDRLLTAIWKHTNGNVSQETIDESLYEAVDIEKESTVKLLLENFGANANATGLEYGNALTAAAFDGTLEIVRMLLDHGADVNSPNGWALQTAAEQGHLEVVELLVQHGANVNASLDGGKFNLGTALQAACEAGQVDVVTFLLKHGADPNVGGGPETCPIIAACRRGEADILGHLIDAGATINRFGGPDMSSPLINAAGTLYKDSVERLLNAGADINLADQDGDTALIVAASVGDAELVAFLLEKGADITHVSKRDVNALQTAKNSGATDCVDLLIDAVTRVLTNFNTAIQNGNYEVKRVLDSVDFKDLIHEAEEEGEEEGTAPDGTNEPKEEEPQNSSDPSDNIGHESQVNGNFEEAEAGDSRLQVAVDSPAIDEKPAPLFSPAVMQDTPDPSLNSQDYSWNGPAHPTEERPQPSGFGNNEDAVPTPIRENPAFPGYQDYQNFRKSQDTGLTSQYPNYAPPTTEAPPIAHYTATVVPQDPPRETTPDTQGTIATHPPSDPLEAHSTNPPQATIADQLQTYQSIPENTNPTSGYPSYQTYQTYQSYQRPSRKPLGGSPVASGSPKQESPQGSEAYQTYSSYQGYQGQQSYQTPPPSQGYQSPPPTQGYHNSEDSQGYQSPAINQQGYRHTPLPQGYQSEASGGGYSSPPLNQDHQPSRLPNQHYQNYQSSQPSLNYGPPSSLPAPTQQPPSTKTSFGHRLSSYFQSSNSDQSSQNSRFKYNDSWS</sequence>
<evidence type="ECO:0000256" key="1">
    <source>
        <dbReference type="ARBA" id="ARBA00007920"/>
    </source>
</evidence>
<comment type="similarity">
    <text evidence="1">Belongs to the putative lipase ROG1 family.</text>
</comment>
<keyword evidence="3 4" id="KW-0040">ANK repeat</keyword>
<feature type="repeat" description="ANK" evidence="4">
    <location>
        <begin position="900"/>
        <end position="924"/>
    </location>
</feature>
<dbReference type="EMBL" id="JAVHNR010000011">
    <property type="protein sequence ID" value="KAK6330555.1"/>
    <property type="molecule type" value="Genomic_DNA"/>
</dbReference>
<dbReference type="Pfam" id="PF12796">
    <property type="entry name" value="Ank_2"/>
    <property type="match status" value="3"/>
</dbReference>